<accession>A0ABV3I1E8</accession>
<evidence type="ECO:0000313" key="2">
    <source>
        <dbReference type="Proteomes" id="UP001552521"/>
    </source>
</evidence>
<reference evidence="1 2" key="1">
    <citation type="submission" date="2024-06" db="EMBL/GenBank/DDBJ databases">
        <title>The Natural Products Discovery Center: Release of the First 8490 Sequenced Strains for Exploring Actinobacteria Biosynthetic Diversity.</title>
        <authorList>
            <person name="Kalkreuter E."/>
            <person name="Kautsar S.A."/>
            <person name="Yang D."/>
            <person name="Bader C.D."/>
            <person name="Teijaro C.N."/>
            <person name="Fluegel L."/>
            <person name="Davis C.M."/>
            <person name="Simpson J.R."/>
            <person name="Lauterbach L."/>
            <person name="Steele A.D."/>
            <person name="Gui C."/>
            <person name="Meng S."/>
            <person name="Li G."/>
            <person name="Viehrig K."/>
            <person name="Ye F."/>
            <person name="Su P."/>
            <person name="Kiefer A.F."/>
            <person name="Nichols A."/>
            <person name="Cepeda A.J."/>
            <person name="Yan W."/>
            <person name="Fan B."/>
            <person name="Jiang Y."/>
            <person name="Adhikari A."/>
            <person name="Zheng C.-J."/>
            <person name="Schuster L."/>
            <person name="Cowan T.M."/>
            <person name="Smanski M.J."/>
            <person name="Chevrette M.G."/>
            <person name="De Carvalho L.P.S."/>
            <person name="Shen B."/>
        </authorList>
    </citation>
    <scope>NUCLEOTIDE SEQUENCE [LARGE SCALE GENOMIC DNA]</scope>
    <source>
        <strain evidence="1 2">NPDC049344</strain>
    </source>
</reference>
<comment type="caution">
    <text evidence="1">The sequence shown here is derived from an EMBL/GenBank/DDBJ whole genome shotgun (WGS) entry which is preliminary data.</text>
</comment>
<protein>
    <submittedName>
        <fullName evidence="1">Uncharacterized protein</fullName>
    </submittedName>
</protein>
<name>A0ABV3I1E8_9ACTN</name>
<evidence type="ECO:0000313" key="1">
    <source>
        <dbReference type="EMBL" id="MEV4684644.1"/>
    </source>
</evidence>
<keyword evidence="2" id="KW-1185">Reference proteome</keyword>
<dbReference type="Proteomes" id="UP001552521">
    <property type="component" value="Unassembled WGS sequence"/>
</dbReference>
<dbReference type="RefSeq" id="WP_364599711.1">
    <property type="nucleotide sequence ID" value="NZ_JBFAQK010000056.1"/>
</dbReference>
<gene>
    <name evidence="1" type="ORF">AB0K36_28175</name>
</gene>
<dbReference type="EMBL" id="JBFAQK010000056">
    <property type="protein sequence ID" value="MEV4684644.1"/>
    <property type="molecule type" value="Genomic_DNA"/>
</dbReference>
<sequence>MGVDAPERIAVRPDSAGLTGVRLHTRMPVTPAWLSRHVVPVARALGEQGAAGVQLRRGWLHGPHVDILALSAPGLPGGGPDWTDVARRLDAGPLDPPRALTEEAYLEQAREFGRLEAVQPPYLPLREHGAVEAVAPGDTASREPRLDRFRTVVLGALNKPLLRMIDGIADEPGTATVRLAEAFAALADTHYLGPAYGVFSPRSHVEAFLAWAAPTKDVRPLFAQRLAEDAPRLRAVVEQRLSGEVSPAAAEWRTAFAYSSGALESAVAAGTLTLGLLDGVTEGVDRTEMGPPGATRVVPQGKQPDSDFHRAVDASGAVADPSPWFAAFRLLTNLFYEQLPLLTVSPMQRYYMCFAMAETVDEVLGTSWQERLDARRPGAGAATTADLTGAP</sequence>
<organism evidence="1 2">
    <name type="scientific">Streptomyces kurssanovii</name>
    <dbReference type="NCBI Taxonomy" id="67312"/>
    <lineage>
        <taxon>Bacteria</taxon>
        <taxon>Bacillati</taxon>
        <taxon>Actinomycetota</taxon>
        <taxon>Actinomycetes</taxon>
        <taxon>Kitasatosporales</taxon>
        <taxon>Streptomycetaceae</taxon>
        <taxon>Streptomyces</taxon>
    </lineage>
</organism>
<proteinExistence type="predicted"/>